<reference evidence="6 7" key="1">
    <citation type="submission" date="2023-07" db="EMBL/GenBank/DDBJ databases">
        <title>Sequencing the genomes of 1000 actinobacteria strains.</title>
        <authorList>
            <person name="Klenk H.-P."/>
        </authorList>
    </citation>
    <scope>NUCLEOTIDE SEQUENCE [LARGE SCALE GENOMIC DNA]</scope>
    <source>
        <strain evidence="6 7">DSM 45805</strain>
    </source>
</reference>
<keyword evidence="2 6" id="KW-0238">DNA-binding</keyword>
<dbReference type="Pfam" id="PF01614">
    <property type="entry name" value="IclR_C"/>
    <property type="match status" value="1"/>
</dbReference>
<gene>
    <name evidence="6" type="ORF">FB470_005481</name>
</gene>
<protein>
    <submittedName>
        <fullName evidence="6">DNA-binding IclR family transcriptional regulator</fullName>
    </submittedName>
</protein>
<evidence type="ECO:0000313" key="7">
    <source>
        <dbReference type="Proteomes" id="UP001229651"/>
    </source>
</evidence>
<dbReference type="SUPFAM" id="SSF46785">
    <property type="entry name" value="Winged helix' DNA-binding domain"/>
    <property type="match status" value="1"/>
</dbReference>
<dbReference type="InterPro" id="IPR036390">
    <property type="entry name" value="WH_DNA-bd_sf"/>
</dbReference>
<dbReference type="SMART" id="SM00346">
    <property type="entry name" value="HTH_ICLR"/>
    <property type="match status" value="1"/>
</dbReference>
<comment type="caution">
    <text evidence="6">The sequence shown here is derived from an EMBL/GenBank/DDBJ whole genome shotgun (WGS) entry which is preliminary data.</text>
</comment>
<dbReference type="InterPro" id="IPR050707">
    <property type="entry name" value="HTH_MetabolicPath_Reg"/>
</dbReference>
<evidence type="ECO:0000259" key="4">
    <source>
        <dbReference type="PROSITE" id="PS51077"/>
    </source>
</evidence>
<feature type="domain" description="HTH iclR-type" evidence="4">
    <location>
        <begin position="3"/>
        <end position="64"/>
    </location>
</feature>
<dbReference type="PANTHER" id="PTHR30136:SF24">
    <property type="entry name" value="HTH-TYPE TRANSCRIPTIONAL REPRESSOR ALLR"/>
    <property type="match status" value="1"/>
</dbReference>
<dbReference type="Gene3D" id="1.10.10.10">
    <property type="entry name" value="Winged helix-like DNA-binding domain superfamily/Winged helix DNA-binding domain"/>
    <property type="match status" value="1"/>
</dbReference>
<feature type="domain" description="IclR-ED" evidence="5">
    <location>
        <begin position="65"/>
        <end position="247"/>
    </location>
</feature>
<proteinExistence type="predicted"/>
<keyword evidence="1" id="KW-0805">Transcription regulation</keyword>
<dbReference type="PROSITE" id="PS51077">
    <property type="entry name" value="HTH_ICLR"/>
    <property type="match status" value="1"/>
</dbReference>
<dbReference type="Gene3D" id="3.30.450.40">
    <property type="match status" value="1"/>
</dbReference>
<evidence type="ECO:0000256" key="1">
    <source>
        <dbReference type="ARBA" id="ARBA00023015"/>
    </source>
</evidence>
<dbReference type="SUPFAM" id="SSF55781">
    <property type="entry name" value="GAF domain-like"/>
    <property type="match status" value="1"/>
</dbReference>
<dbReference type="InterPro" id="IPR029016">
    <property type="entry name" value="GAF-like_dom_sf"/>
</dbReference>
<organism evidence="6 7">
    <name type="scientific">Amycolatopsis thermophila</name>
    <dbReference type="NCBI Taxonomy" id="206084"/>
    <lineage>
        <taxon>Bacteria</taxon>
        <taxon>Bacillati</taxon>
        <taxon>Actinomycetota</taxon>
        <taxon>Actinomycetes</taxon>
        <taxon>Pseudonocardiales</taxon>
        <taxon>Pseudonocardiaceae</taxon>
        <taxon>Amycolatopsis</taxon>
    </lineage>
</organism>
<evidence type="ECO:0000313" key="6">
    <source>
        <dbReference type="EMBL" id="MDQ0381487.1"/>
    </source>
</evidence>
<evidence type="ECO:0000256" key="2">
    <source>
        <dbReference type="ARBA" id="ARBA00023125"/>
    </source>
</evidence>
<dbReference type="PROSITE" id="PS51078">
    <property type="entry name" value="ICLR_ED"/>
    <property type="match status" value="1"/>
</dbReference>
<evidence type="ECO:0000256" key="3">
    <source>
        <dbReference type="ARBA" id="ARBA00023163"/>
    </source>
</evidence>
<dbReference type="InterPro" id="IPR014757">
    <property type="entry name" value="Tscrpt_reg_IclR_C"/>
</dbReference>
<keyword evidence="7" id="KW-1185">Reference proteome</keyword>
<accession>A0ABU0F378</accession>
<evidence type="ECO:0000259" key="5">
    <source>
        <dbReference type="PROSITE" id="PS51078"/>
    </source>
</evidence>
<sequence>MNPARIDRALAVLGYLAQHHDGRSVKHLSDDLGLPMSSTHDLLQALVDIGAVRLAGTRTYALGPRSIGLALSIVDSVKLRHVARPHLVQLCEQVNENVYLAVRSGDDVVYADRYEASQLLSVVIQLGGGRPLHGSAVGKLIAAYNPDLEARALGASRLEQFTPFTLTNRDQLRAEYASIRGRAYSISDGESVEGIIGLATPIIDASGTVIAAVHICAPRGRLAPDRRPMVLTQMLQTGVQISRQLGAPDDTLPDTALDTVIASEERRASAS</sequence>
<dbReference type="Proteomes" id="UP001229651">
    <property type="component" value="Unassembled WGS sequence"/>
</dbReference>
<dbReference type="InterPro" id="IPR036388">
    <property type="entry name" value="WH-like_DNA-bd_sf"/>
</dbReference>
<dbReference type="RefSeq" id="WP_306996182.1">
    <property type="nucleotide sequence ID" value="NZ_JAUSUT010000001.1"/>
</dbReference>
<dbReference type="Pfam" id="PF09339">
    <property type="entry name" value="HTH_IclR"/>
    <property type="match status" value="1"/>
</dbReference>
<keyword evidence="3" id="KW-0804">Transcription</keyword>
<name>A0ABU0F378_9PSEU</name>
<dbReference type="GO" id="GO:0003677">
    <property type="term" value="F:DNA binding"/>
    <property type="evidence" value="ECO:0007669"/>
    <property type="project" value="UniProtKB-KW"/>
</dbReference>
<dbReference type="PANTHER" id="PTHR30136">
    <property type="entry name" value="HELIX-TURN-HELIX TRANSCRIPTIONAL REGULATOR, ICLR FAMILY"/>
    <property type="match status" value="1"/>
</dbReference>
<dbReference type="EMBL" id="JAUSUT010000001">
    <property type="protein sequence ID" value="MDQ0381487.1"/>
    <property type="molecule type" value="Genomic_DNA"/>
</dbReference>
<dbReference type="InterPro" id="IPR005471">
    <property type="entry name" value="Tscrpt_reg_IclR_N"/>
</dbReference>